<comment type="pathway">
    <text evidence="2">Sulfur metabolism; hydrogen sulfide biosynthesis; sulfite from sulfate: step 1/3.</text>
</comment>
<evidence type="ECO:0000256" key="4">
    <source>
        <dbReference type="ARBA" id="ARBA00007268"/>
    </source>
</evidence>
<dbReference type="SUPFAM" id="SSF52374">
    <property type="entry name" value="Nucleotidylyl transferase"/>
    <property type="match status" value="1"/>
</dbReference>
<keyword evidence="7" id="KW-0934">Plastid</keyword>
<comment type="catalytic activity">
    <reaction evidence="15">
        <text>sulfate + ATP + H(+) = adenosine 5'-phosphosulfate + diphosphate</text>
        <dbReference type="Rhea" id="RHEA:18133"/>
        <dbReference type="ChEBI" id="CHEBI:15378"/>
        <dbReference type="ChEBI" id="CHEBI:16189"/>
        <dbReference type="ChEBI" id="CHEBI:30616"/>
        <dbReference type="ChEBI" id="CHEBI:33019"/>
        <dbReference type="ChEBI" id="CHEBI:58243"/>
        <dbReference type="EC" id="2.7.7.4"/>
    </reaction>
</comment>
<sequence length="605" mass="68647">MNRKTSDVVFQTNKVTRERRGRILGHKNGFRGCTIWFTGLSGAGKTTMAFGIEEYLCSQGIPAYALDGDNLRHGLNSNLSFTPNDREENIRRAAEVAKLFADSGVIALTSLISPYEKDRQYAKRIHDESGLLFIECFVDTPLEVCEKRDTKGLYKRARAGDVKGMTGIDSPYERPKNPDLILKTTQYTPEECMKQVIDLLVLKGILTKPATSGIQELFVSANEQLKKQKEANSLPSLEISEIDLQWVQVLSEGWATPLKGFMRENEYLQCIHFGMVDEHNQTIPIVLAVSTEDRNRLETASVFSLKYNNKCYAILKNPEFFEHRKEERCCRIFGTCNMEHPLVKMIFQSGDWLVGGDLEVLERIKWHDGLDQYRLTPSELQKRFKEMKADAVFAFQLRNPIHNGHALLMQDTKKKLIDRGYKKPVLLLHPLGGWTKDDDVPLHIRIEQHKAVLDDGVLNHENTVLAIFPSPMSYAGPTEVQWHCKARIATGAKFYIVGRDPAGIPHPSTGEDLYHPSHGPKVLTMAPGLSKIEIIPFKVAAYNRKEGRMDYYNPQFKDSFEFISGTKMRKLAKKGEEPPKGFMAPKAWKVLSDYYRSLVNGTDSS</sequence>
<evidence type="ECO:0000259" key="17">
    <source>
        <dbReference type="Pfam" id="PF01747"/>
    </source>
</evidence>
<keyword evidence="20" id="KW-1185">Reference proteome</keyword>
<comment type="pathway">
    <text evidence="3">Sulfur metabolism; sulfate assimilation.</text>
</comment>
<dbReference type="Gene3D" id="3.40.50.620">
    <property type="entry name" value="HUPs"/>
    <property type="match status" value="1"/>
</dbReference>
<dbReference type="GO" id="GO:0005524">
    <property type="term" value="F:ATP binding"/>
    <property type="evidence" value="ECO:0007669"/>
    <property type="project" value="UniProtKB-KW"/>
</dbReference>
<dbReference type="NCBIfam" id="NF003013">
    <property type="entry name" value="PRK03846.1"/>
    <property type="match status" value="1"/>
</dbReference>
<dbReference type="GO" id="GO:0004020">
    <property type="term" value="F:adenylylsulfate kinase activity"/>
    <property type="evidence" value="ECO:0007669"/>
    <property type="project" value="InterPro"/>
</dbReference>
<keyword evidence="13" id="KW-0809">Transit peptide</keyword>
<dbReference type="Pfam" id="PF01747">
    <property type="entry name" value="ATP-sulfurylase"/>
    <property type="match status" value="1"/>
</dbReference>
<evidence type="ECO:0000259" key="16">
    <source>
        <dbReference type="Pfam" id="PF01583"/>
    </source>
</evidence>
<feature type="domain" description="APS kinase" evidence="16">
    <location>
        <begin position="31"/>
        <end position="182"/>
    </location>
</feature>
<accession>A0A443RB81</accession>
<dbReference type="CDD" id="cd00517">
    <property type="entry name" value="ATPS"/>
    <property type="match status" value="1"/>
</dbReference>
<protein>
    <submittedName>
        <fullName evidence="19">Adenylsulfate kinase-like protein</fullName>
    </submittedName>
</protein>
<evidence type="ECO:0000256" key="3">
    <source>
        <dbReference type="ARBA" id="ARBA00005050"/>
    </source>
</evidence>
<evidence type="ECO:0000256" key="5">
    <source>
        <dbReference type="ARBA" id="ARBA00009290"/>
    </source>
</evidence>
<reference evidence="19 20" key="1">
    <citation type="journal article" date="2018" name="Gigascience">
        <title>Genomes of trombidid mites reveal novel predicted allergens and laterally-transferred genes associated with secondary metabolism.</title>
        <authorList>
            <person name="Dong X."/>
            <person name="Chaisiri K."/>
            <person name="Xia D."/>
            <person name="Armstrong S.D."/>
            <person name="Fang Y."/>
            <person name="Donnelly M.J."/>
            <person name="Kadowaki T."/>
            <person name="McGarry J.W."/>
            <person name="Darby A.C."/>
            <person name="Makepeace B.L."/>
        </authorList>
    </citation>
    <scope>NUCLEOTIDE SEQUENCE [LARGE SCALE GENOMIC DNA]</scope>
    <source>
        <strain evidence="19">UoL-WK</strain>
    </source>
</reference>
<evidence type="ECO:0000256" key="14">
    <source>
        <dbReference type="ARBA" id="ARBA00037980"/>
    </source>
</evidence>
<keyword evidence="11 19" id="KW-0418">Kinase</keyword>
<dbReference type="InterPro" id="IPR027417">
    <property type="entry name" value="P-loop_NTPase"/>
</dbReference>
<name>A0A443RB81_9ACAR</name>
<evidence type="ECO:0000256" key="7">
    <source>
        <dbReference type="ARBA" id="ARBA00022640"/>
    </source>
</evidence>
<proteinExistence type="inferred from homology"/>
<dbReference type="FunFam" id="3.40.50.620:FF:000006">
    <property type="entry name" value="bifunctional 3'-phosphoadenosine 5'-phosphosulfate synthase 1"/>
    <property type="match status" value="1"/>
</dbReference>
<dbReference type="EMBL" id="NCKU01001283">
    <property type="protein sequence ID" value="RWS12534.1"/>
    <property type="molecule type" value="Genomic_DNA"/>
</dbReference>
<dbReference type="UniPathway" id="UPA00097"/>
<keyword evidence="8" id="KW-0808">Transferase</keyword>
<dbReference type="Pfam" id="PF14306">
    <property type="entry name" value="PUA_2"/>
    <property type="match status" value="1"/>
</dbReference>
<evidence type="ECO:0000256" key="6">
    <source>
        <dbReference type="ARBA" id="ARBA00022528"/>
    </source>
</evidence>
<evidence type="ECO:0000256" key="10">
    <source>
        <dbReference type="ARBA" id="ARBA00022741"/>
    </source>
</evidence>
<gene>
    <name evidence="19" type="ORF">B4U79_15273</name>
</gene>
<keyword evidence="9" id="KW-0548">Nucleotidyltransferase</keyword>
<evidence type="ECO:0000256" key="13">
    <source>
        <dbReference type="ARBA" id="ARBA00022946"/>
    </source>
</evidence>
<dbReference type="HAMAP" id="MF_00065">
    <property type="entry name" value="Adenylyl_sulf_kinase"/>
    <property type="match status" value="1"/>
</dbReference>
<dbReference type="Gene3D" id="3.10.400.10">
    <property type="entry name" value="Sulfate adenylyltransferase"/>
    <property type="match status" value="1"/>
</dbReference>
<feature type="domain" description="Sulphate adenylyltransferase catalytic" evidence="17">
    <location>
        <begin position="371"/>
        <end position="593"/>
    </location>
</feature>
<dbReference type="SUPFAM" id="SSF88697">
    <property type="entry name" value="PUA domain-like"/>
    <property type="match status" value="1"/>
</dbReference>
<evidence type="ECO:0000256" key="11">
    <source>
        <dbReference type="ARBA" id="ARBA00022777"/>
    </source>
</evidence>
<dbReference type="GO" id="GO:0050428">
    <property type="term" value="P:3'-phosphoadenosine 5'-phosphosulfate biosynthetic process"/>
    <property type="evidence" value="ECO:0007669"/>
    <property type="project" value="TreeGrafter"/>
</dbReference>
<dbReference type="GO" id="GO:0000103">
    <property type="term" value="P:sulfate assimilation"/>
    <property type="evidence" value="ECO:0007669"/>
    <property type="project" value="UniProtKB-UniPathway"/>
</dbReference>
<keyword evidence="6" id="KW-0150">Chloroplast</keyword>
<dbReference type="Pfam" id="PF01583">
    <property type="entry name" value="APS_kinase"/>
    <property type="match status" value="1"/>
</dbReference>
<feature type="domain" description="ATP-sulfurylase PUA-like" evidence="18">
    <location>
        <begin position="208"/>
        <end position="363"/>
    </location>
</feature>
<dbReference type="InterPro" id="IPR002891">
    <property type="entry name" value="APS"/>
</dbReference>
<organism evidence="19 20">
    <name type="scientific">Dinothrombium tinctorium</name>
    <dbReference type="NCBI Taxonomy" id="1965070"/>
    <lineage>
        <taxon>Eukaryota</taxon>
        <taxon>Metazoa</taxon>
        <taxon>Ecdysozoa</taxon>
        <taxon>Arthropoda</taxon>
        <taxon>Chelicerata</taxon>
        <taxon>Arachnida</taxon>
        <taxon>Acari</taxon>
        <taxon>Acariformes</taxon>
        <taxon>Trombidiformes</taxon>
        <taxon>Prostigmata</taxon>
        <taxon>Anystina</taxon>
        <taxon>Parasitengona</taxon>
        <taxon>Trombidioidea</taxon>
        <taxon>Trombidiidae</taxon>
        <taxon>Dinothrombium</taxon>
    </lineage>
</organism>
<dbReference type="GO" id="GO:0004781">
    <property type="term" value="F:sulfate adenylyltransferase (ATP) activity"/>
    <property type="evidence" value="ECO:0007669"/>
    <property type="project" value="UniProtKB-EC"/>
</dbReference>
<dbReference type="NCBIfam" id="TIGR00339">
    <property type="entry name" value="sopT"/>
    <property type="match status" value="1"/>
</dbReference>
<dbReference type="InterPro" id="IPR002650">
    <property type="entry name" value="Sulphate_adenylyltransferase"/>
</dbReference>
<evidence type="ECO:0000259" key="18">
    <source>
        <dbReference type="Pfam" id="PF14306"/>
    </source>
</evidence>
<evidence type="ECO:0000256" key="15">
    <source>
        <dbReference type="ARBA" id="ARBA00049370"/>
    </source>
</evidence>
<dbReference type="FunFam" id="3.10.400.10:FF:000002">
    <property type="entry name" value="ATP sulfurylase 2"/>
    <property type="match status" value="1"/>
</dbReference>
<dbReference type="CDD" id="cd02027">
    <property type="entry name" value="APSK"/>
    <property type="match status" value="1"/>
</dbReference>
<dbReference type="Proteomes" id="UP000285301">
    <property type="component" value="Unassembled WGS sequence"/>
</dbReference>
<dbReference type="Gene3D" id="3.40.50.300">
    <property type="entry name" value="P-loop containing nucleotide triphosphate hydrolases"/>
    <property type="match status" value="1"/>
</dbReference>
<dbReference type="STRING" id="1965070.A0A443RB81"/>
<comment type="similarity">
    <text evidence="5">In the C-terminal section; belongs to the sulfate adenylyltransferase family.</text>
</comment>
<dbReference type="NCBIfam" id="TIGR00455">
    <property type="entry name" value="apsK"/>
    <property type="match status" value="1"/>
</dbReference>
<dbReference type="OrthoDB" id="506431at2759"/>
<evidence type="ECO:0000256" key="1">
    <source>
        <dbReference type="ARBA" id="ARBA00004229"/>
    </source>
</evidence>
<evidence type="ECO:0000313" key="20">
    <source>
        <dbReference type="Proteomes" id="UP000285301"/>
    </source>
</evidence>
<dbReference type="InterPro" id="IPR015947">
    <property type="entry name" value="PUA-like_sf"/>
</dbReference>
<comment type="similarity">
    <text evidence="4">In the N-terminal section; belongs to the APS kinase family.</text>
</comment>
<evidence type="ECO:0000256" key="9">
    <source>
        <dbReference type="ARBA" id="ARBA00022695"/>
    </source>
</evidence>
<comment type="similarity">
    <text evidence="14">Belongs to the sulfate adenylyltransferase family.</text>
</comment>
<dbReference type="InterPro" id="IPR024951">
    <property type="entry name" value="Sulfurylase_cat_dom"/>
</dbReference>
<dbReference type="PANTHER" id="PTHR11055">
    <property type="entry name" value="BIFUNCTIONAL 3'-PHOSPHOADENOSINE 5'-PHOSPHOSULFATE SYNTHASE"/>
    <property type="match status" value="1"/>
</dbReference>
<dbReference type="AlphaFoldDB" id="A0A443RB81"/>
<keyword evidence="12" id="KW-0067">ATP-binding</keyword>
<evidence type="ECO:0000256" key="12">
    <source>
        <dbReference type="ARBA" id="ARBA00022840"/>
    </source>
</evidence>
<keyword evidence="10" id="KW-0547">Nucleotide-binding</keyword>
<comment type="caution">
    <text evidence="19">The sequence shown here is derived from an EMBL/GenBank/DDBJ whole genome shotgun (WGS) entry which is preliminary data.</text>
</comment>
<evidence type="ECO:0000256" key="8">
    <source>
        <dbReference type="ARBA" id="ARBA00022679"/>
    </source>
</evidence>
<evidence type="ECO:0000256" key="2">
    <source>
        <dbReference type="ARBA" id="ARBA00005048"/>
    </source>
</evidence>
<dbReference type="InterPro" id="IPR014729">
    <property type="entry name" value="Rossmann-like_a/b/a_fold"/>
</dbReference>
<evidence type="ECO:0000313" key="19">
    <source>
        <dbReference type="EMBL" id="RWS12534.1"/>
    </source>
</evidence>
<dbReference type="SUPFAM" id="SSF52540">
    <property type="entry name" value="P-loop containing nucleoside triphosphate hydrolases"/>
    <property type="match status" value="1"/>
</dbReference>
<dbReference type="InterPro" id="IPR059117">
    <property type="entry name" value="APS_kinase_dom"/>
</dbReference>
<dbReference type="PANTHER" id="PTHR11055:SF1">
    <property type="entry name" value="PAPS SYNTHETASE, ISOFORM D"/>
    <property type="match status" value="1"/>
</dbReference>
<dbReference type="InterPro" id="IPR025980">
    <property type="entry name" value="ATP-Sase_PUA-like_dom"/>
</dbReference>
<comment type="subcellular location">
    <subcellularLocation>
        <location evidence="1">Plastid</location>
        <location evidence="1">Chloroplast</location>
    </subcellularLocation>
</comment>